<dbReference type="KEGG" id="spse:SULPSESMR1_00607"/>
<protein>
    <submittedName>
        <fullName evidence="1">Uncharacterized protein</fullName>
    </submittedName>
</protein>
<evidence type="ECO:0000313" key="1">
    <source>
        <dbReference type="EMBL" id="ASM71440.1"/>
    </source>
</evidence>
<evidence type="ECO:0000313" key="2">
    <source>
        <dbReference type="Proteomes" id="UP000199754"/>
    </source>
</evidence>
<sequence length="46" mass="5175">MPMPADLDRLNRALDTGFAELTGTVSTTFWRETGFPLIRDHWAAVP</sequence>
<accession>A0A221JXS8</accession>
<name>A0A221JXS8_9RHOB</name>
<proteinExistence type="predicted"/>
<dbReference type="AlphaFoldDB" id="A0A221JXS8"/>
<gene>
    <name evidence="1" type="ORF">SULPSESMR1_00607</name>
</gene>
<reference evidence="1 2" key="1">
    <citation type="submission" date="2017-07" db="EMBL/GenBank/DDBJ databases">
        <title>Genome Sequence of Sulfitobacter pseudonitzschiae Strain SMR1 Isolated from a culture of the Diatom Skeletonema marinoi.</title>
        <authorList>
            <person name="Topel M."/>
            <person name="Pinder M.I.M."/>
            <person name="Johansson O.N."/>
            <person name="Kourtchenko O."/>
            <person name="Godhe A."/>
            <person name="Clarke A.K."/>
        </authorList>
    </citation>
    <scope>NUCLEOTIDE SEQUENCE [LARGE SCALE GENOMIC DNA]</scope>
    <source>
        <strain evidence="1 2">SMR1</strain>
    </source>
</reference>
<dbReference type="EMBL" id="CP022415">
    <property type="protein sequence ID" value="ASM71440.1"/>
    <property type="molecule type" value="Genomic_DNA"/>
</dbReference>
<dbReference type="OrthoDB" id="9806181at2"/>
<dbReference type="RefSeq" id="WP_157728961.1">
    <property type="nucleotide sequence ID" value="NZ_CP022415.1"/>
</dbReference>
<organism evidence="1 2">
    <name type="scientific">Pseudosulfitobacter pseudonitzschiae</name>
    <dbReference type="NCBI Taxonomy" id="1402135"/>
    <lineage>
        <taxon>Bacteria</taxon>
        <taxon>Pseudomonadati</taxon>
        <taxon>Pseudomonadota</taxon>
        <taxon>Alphaproteobacteria</taxon>
        <taxon>Rhodobacterales</taxon>
        <taxon>Roseobacteraceae</taxon>
        <taxon>Pseudosulfitobacter</taxon>
    </lineage>
</organism>
<dbReference type="Proteomes" id="UP000199754">
    <property type="component" value="Chromosome"/>
</dbReference>
<keyword evidence="2" id="KW-1185">Reference proteome</keyword>